<organism evidence="2 3">
    <name type="scientific">Prorocentrum cordatum</name>
    <dbReference type="NCBI Taxonomy" id="2364126"/>
    <lineage>
        <taxon>Eukaryota</taxon>
        <taxon>Sar</taxon>
        <taxon>Alveolata</taxon>
        <taxon>Dinophyceae</taxon>
        <taxon>Prorocentrales</taxon>
        <taxon>Prorocentraceae</taxon>
        <taxon>Prorocentrum</taxon>
    </lineage>
</organism>
<evidence type="ECO:0000313" key="3">
    <source>
        <dbReference type="Proteomes" id="UP001189429"/>
    </source>
</evidence>
<keyword evidence="3" id="KW-1185">Reference proteome</keyword>
<name>A0ABN9U7J1_9DINO</name>
<dbReference type="Proteomes" id="UP001189429">
    <property type="component" value="Unassembled WGS sequence"/>
</dbReference>
<evidence type="ECO:0000313" key="2">
    <source>
        <dbReference type="EMBL" id="CAK0853623.1"/>
    </source>
</evidence>
<proteinExistence type="predicted"/>
<feature type="non-terminal residue" evidence="2">
    <location>
        <position position="1"/>
    </location>
</feature>
<comment type="caution">
    <text evidence="2">The sequence shown here is derived from an EMBL/GenBank/DDBJ whole genome shotgun (WGS) entry which is preliminary data.</text>
</comment>
<reference evidence="2" key="1">
    <citation type="submission" date="2023-10" db="EMBL/GenBank/DDBJ databases">
        <authorList>
            <person name="Chen Y."/>
            <person name="Shah S."/>
            <person name="Dougan E. K."/>
            <person name="Thang M."/>
            <person name="Chan C."/>
        </authorList>
    </citation>
    <scope>NUCLEOTIDE SEQUENCE [LARGE SCALE GENOMIC DNA]</scope>
</reference>
<evidence type="ECO:0000256" key="1">
    <source>
        <dbReference type="SAM" id="MobiDB-lite"/>
    </source>
</evidence>
<feature type="region of interest" description="Disordered" evidence="1">
    <location>
        <begin position="150"/>
        <end position="195"/>
    </location>
</feature>
<feature type="region of interest" description="Disordered" evidence="1">
    <location>
        <begin position="220"/>
        <end position="242"/>
    </location>
</feature>
<protein>
    <submittedName>
        <fullName evidence="2">Uncharacterized protein</fullName>
    </submittedName>
</protein>
<feature type="region of interest" description="Disordered" evidence="1">
    <location>
        <begin position="261"/>
        <end position="302"/>
    </location>
</feature>
<sequence length="302" mass="30592">VRAPGVAPRLRRRLARRLARRRLGPPLAAPLGPRPVGLAAATRAGGLGRARRLVVGPRRRQRLGGRGLGLRGHLGARAAGLDRRGGGPAQVHSAVVPLLPRPARQRGVVVGLPARAGRLPGADAGGGAGRAQEVLALPGPADAPVVRIYDRPDDARQGRSGRRPGARVPRGAVPGGRAGPGAPRRLRAGRAPARRGGLRLQGPWLCMIPRTRACGTLCASSAGRGASSEGQSRGAAHTDTTTAAPTTAALAVIADVAAGMPGAPRSWASLGGRRWEPPSRGRGRAPPGLQGGASPGPPPATS</sequence>
<accession>A0ABN9U7J1</accession>
<feature type="compositionally biased region" description="Basic residues" evidence="1">
    <location>
        <begin position="184"/>
        <end position="195"/>
    </location>
</feature>
<dbReference type="EMBL" id="CAUYUJ010015410">
    <property type="protein sequence ID" value="CAK0853623.1"/>
    <property type="molecule type" value="Genomic_DNA"/>
</dbReference>
<gene>
    <name evidence="2" type="ORF">PCOR1329_LOCUS45021</name>
</gene>